<dbReference type="SUPFAM" id="SSF81321">
    <property type="entry name" value="Family A G protein-coupled receptor-like"/>
    <property type="match status" value="1"/>
</dbReference>
<dbReference type="GO" id="GO:0004984">
    <property type="term" value="F:olfactory receptor activity"/>
    <property type="evidence" value="ECO:0007669"/>
    <property type="project" value="InterPro"/>
</dbReference>
<keyword evidence="5" id="KW-0807">Transducer</keyword>
<evidence type="ECO:0000256" key="2">
    <source>
        <dbReference type="ARBA" id="ARBA00022692"/>
    </source>
</evidence>
<protein>
    <recommendedName>
        <fullName evidence="9">G-protein coupled receptors family 1 profile domain-containing protein</fullName>
    </recommendedName>
</protein>
<dbReference type="Gene3D" id="1.20.1070.10">
    <property type="entry name" value="Rhodopsin 7-helix transmembrane proteins"/>
    <property type="match status" value="1"/>
</dbReference>
<name>A0AAD7T6N6_9TELE</name>
<dbReference type="AlphaFoldDB" id="A0AAD7T6N6"/>
<evidence type="ECO:0000256" key="6">
    <source>
        <dbReference type="SAM" id="Phobius"/>
    </source>
</evidence>
<feature type="transmembrane region" description="Helical" evidence="6">
    <location>
        <begin position="37"/>
        <end position="61"/>
    </location>
</feature>
<keyword evidence="8" id="KW-1185">Reference proteome</keyword>
<comment type="subcellular location">
    <subcellularLocation>
        <location evidence="1">Membrane</location>
        <topology evidence="1">Multi-pass membrane protein</topology>
    </subcellularLocation>
</comment>
<proteinExistence type="predicted"/>
<evidence type="ECO:0000256" key="5">
    <source>
        <dbReference type="ARBA" id="ARBA00023224"/>
    </source>
</evidence>
<evidence type="ECO:0000256" key="4">
    <source>
        <dbReference type="ARBA" id="ARBA00023136"/>
    </source>
</evidence>
<keyword evidence="4 6" id="KW-0472">Membrane</keyword>
<dbReference type="PANTHER" id="PTHR26451:SF871">
    <property type="entry name" value="ODORANT RECEPTOR-RELATED"/>
    <property type="match status" value="1"/>
</dbReference>
<dbReference type="PANTHER" id="PTHR26451">
    <property type="entry name" value="G_PROTEIN_RECEP_F1_2 DOMAIN-CONTAINING PROTEIN"/>
    <property type="match status" value="1"/>
</dbReference>
<dbReference type="PRINTS" id="PR00245">
    <property type="entry name" value="OLFACTORYR"/>
</dbReference>
<dbReference type="EMBL" id="JAINUG010000012">
    <property type="protein sequence ID" value="KAJ8414516.1"/>
    <property type="molecule type" value="Genomic_DNA"/>
</dbReference>
<dbReference type="GO" id="GO:0016020">
    <property type="term" value="C:membrane"/>
    <property type="evidence" value="ECO:0007669"/>
    <property type="project" value="UniProtKB-SubCell"/>
</dbReference>
<reference evidence="7" key="1">
    <citation type="journal article" date="2023" name="Science">
        <title>Genome structures resolve the early diversification of teleost fishes.</title>
        <authorList>
            <person name="Parey E."/>
            <person name="Louis A."/>
            <person name="Montfort J."/>
            <person name="Bouchez O."/>
            <person name="Roques C."/>
            <person name="Iampietro C."/>
            <person name="Lluch J."/>
            <person name="Castinel A."/>
            <person name="Donnadieu C."/>
            <person name="Desvignes T."/>
            <person name="Floi Bucao C."/>
            <person name="Jouanno E."/>
            <person name="Wen M."/>
            <person name="Mejri S."/>
            <person name="Dirks R."/>
            <person name="Jansen H."/>
            <person name="Henkel C."/>
            <person name="Chen W.J."/>
            <person name="Zahm M."/>
            <person name="Cabau C."/>
            <person name="Klopp C."/>
            <person name="Thompson A.W."/>
            <person name="Robinson-Rechavi M."/>
            <person name="Braasch I."/>
            <person name="Lecointre G."/>
            <person name="Bobe J."/>
            <person name="Postlethwait J.H."/>
            <person name="Berthelot C."/>
            <person name="Roest Crollius H."/>
            <person name="Guiguen Y."/>
        </authorList>
    </citation>
    <scope>NUCLEOTIDE SEQUENCE</scope>
    <source>
        <strain evidence="7">NC1722</strain>
    </source>
</reference>
<gene>
    <name evidence="7" type="ORF">AAFF_G00037180</name>
</gene>
<evidence type="ECO:0008006" key="9">
    <source>
        <dbReference type="Google" id="ProtNLM"/>
    </source>
</evidence>
<evidence type="ECO:0000313" key="8">
    <source>
        <dbReference type="Proteomes" id="UP001221898"/>
    </source>
</evidence>
<dbReference type="GO" id="GO:0005549">
    <property type="term" value="F:odorant binding"/>
    <property type="evidence" value="ECO:0007669"/>
    <property type="project" value="TreeGrafter"/>
</dbReference>
<keyword evidence="2 6" id="KW-0812">Transmembrane</keyword>
<feature type="transmembrane region" description="Helical" evidence="6">
    <location>
        <begin position="82"/>
        <end position="101"/>
    </location>
</feature>
<keyword evidence="3 6" id="KW-1133">Transmembrane helix</keyword>
<dbReference type="GO" id="GO:0007186">
    <property type="term" value="P:G protein-coupled receptor signaling pathway"/>
    <property type="evidence" value="ECO:0007669"/>
    <property type="project" value="InterPro"/>
</dbReference>
<evidence type="ECO:0000256" key="1">
    <source>
        <dbReference type="ARBA" id="ARBA00004141"/>
    </source>
</evidence>
<dbReference type="InterPro" id="IPR052921">
    <property type="entry name" value="GPCR1_Superfamily_Member"/>
</dbReference>
<sequence length="153" mass="17355">MSLVARLPLCGFNIGKLFCTNWAVVKLSCVDTTINNIYGYILMFSHVSQGVLILVSYVHIVRASVRSEAERNKFMQTCLPHLITLISFTIAIIFDIMYARYGSSTRLQALRNFLAVEFLVVPPLINPLIYGMKLNQIRTKIIRICSRKINGVK</sequence>
<dbReference type="Pfam" id="PF13853">
    <property type="entry name" value="7tm_4"/>
    <property type="match status" value="1"/>
</dbReference>
<dbReference type="Proteomes" id="UP001221898">
    <property type="component" value="Unassembled WGS sequence"/>
</dbReference>
<feature type="transmembrane region" description="Helical" evidence="6">
    <location>
        <begin position="113"/>
        <end position="132"/>
    </location>
</feature>
<evidence type="ECO:0000256" key="3">
    <source>
        <dbReference type="ARBA" id="ARBA00022989"/>
    </source>
</evidence>
<dbReference type="InterPro" id="IPR000725">
    <property type="entry name" value="Olfact_rcpt"/>
</dbReference>
<organism evidence="7 8">
    <name type="scientific">Aldrovandia affinis</name>
    <dbReference type="NCBI Taxonomy" id="143900"/>
    <lineage>
        <taxon>Eukaryota</taxon>
        <taxon>Metazoa</taxon>
        <taxon>Chordata</taxon>
        <taxon>Craniata</taxon>
        <taxon>Vertebrata</taxon>
        <taxon>Euteleostomi</taxon>
        <taxon>Actinopterygii</taxon>
        <taxon>Neopterygii</taxon>
        <taxon>Teleostei</taxon>
        <taxon>Notacanthiformes</taxon>
        <taxon>Halosauridae</taxon>
        <taxon>Aldrovandia</taxon>
    </lineage>
</organism>
<comment type="caution">
    <text evidence="7">The sequence shown here is derived from an EMBL/GenBank/DDBJ whole genome shotgun (WGS) entry which is preliminary data.</text>
</comment>
<evidence type="ECO:0000313" key="7">
    <source>
        <dbReference type="EMBL" id="KAJ8414516.1"/>
    </source>
</evidence>
<accession>A0AAD7T6N6</accession>